<name>A0ABT7YEQ3_9BACT</name>
<comment type="caution">
    <text evidence="6">The sequence shown here is derived from an EMBL/GenBank/DDBJ whole genome shotgun (WGS) entry which is preliminary data.</text>
</comment>
<dbReference type="InterPro" id="IPR002797">
    <property type="entry name" value="Polysacc_synth"/>
</dbReference>
<feature type="transmembrane region" description="Helical" evidence="5">
    <location>
        <begin position="138"/>
        <end position="158"/>
    </location>
</feature>
<comment type="subcellular location">
    <subcellularLocation>
        <location evidence="1">Membrane</location>
        <topology evidence="1">Multi-pass membrane protein</topology>
    </subcellularLocation>
</comment>
<feature type="transmembrane region" description="Helical" evidence="5">
    <location>
        <begin position="247"/>
        <end position="270"/>
    </location>
</feature>
<evidence type="ECO:0000256" key="1">
    <source>
        <dbReference type="ARBA" id="ARBA00004141"/>
    </source>
</evidence>
<feature type="transmembrane region" description="Helical" evidence="5">
    <location>
        <begin position="87"/>
        <end position="106"/>
    </location>
</feature>
<evidence type="ECO:0000313" key="7">
    <source>
        <dbReference type="Proteomes" id="UP001171916"/>
    </source>
</evidence>
<proteinExistence type="predicted"/>
<protein>
    <submittedName>
        <fullName evidence="6">Oligosaccharide flippase family protein</fullName>
    </submittedName>
</protein>
<feature type="transmembrane region" description="Helical" evidence="5">
    <location>
        <begin position="323"/>
        <end position="341"/>
    </location>
</feature>
<feature type="transmembrane region" description="Helical" evidence="5">
    <location>
        <begin position="382"/>
        <end position="404"/>
    </location>
</feature>
<keyword evidence="4 5" id="KW-0472">Membrane</keyword>
<feature type="transmembrane region" description="Helical" evidence="5">
    <location>
        <begin position="41"/>
        <end position="61"/>
    </location>
</feature>
<evidence type="ECO:0000256" key="5">
    <source>
        <dbReference type="SAM" id="Phobius"/>
    </source>
</evidence>
<evidence type="ECO:0000256" key="2">
    <source>
        <dbReference type="ARBA" id="ARBA00022692"/>
    </source>
</evidence>
<organism evidence="6 7">
    <name type="scientific">Algoriphagus sediminis</name>
    <dbReference type="NCBI Taxonomy" id="3057113"/>
    <lineage>
        <taxon>Bacteria</taxon>
        <taxon>Pseudomonadati</taxon>
        <taxon>Bacteroidota</taxon>
        <taxon>Cytophagia</taxon>
        <taxon>Cytophagales</taxon>
        <taxon>Cyclobacteriaceae</taxon>
        <taxon>Algoriphagus</taxon>
    </lineage>
</organism>
<gene>
    <name evidence="6" type="ORF">QVH07_10970</name>
</gene>
<dbReference type="InterPro" id="IPR052556">
    <property type="entry name" value="PolySynth_Transporter"/>
</dbReference>
<feature type="transmembrane region" description="Helical" evidence="5">
    <location>
        <begin position="282"/>
        <end position="303"/>
    </location>
</feature>
<accession>A0ABT7YEQ3</accession>
<evidence type="ECO:0000313" key="6">
    <source>
        <dbReference type="EMBL" id="MDN3204674.1"/>
    </source>
</evidence>
<keyword evidence="2 5" id="KW-0812">Transmembrane</keyword>
<feature type="transmembrane region" description="Helical" evidence="5">
    <location>
        <begin position="209"/>
        <end position="235"/>
    </location>
</feature>
<sequence>MSVIIIRNLFSRVGFVTLGSIVSFISVPIISRALGPNDYGIYSYAIALAGYAFLPANWGFLAKGIRDVAKSPEGGLKIVERITPARLSLWFFGGIILLLIFPSFGSIENFKYISMAILINFGVALSIDYFYYGQKKAFLPSFSSFFGQFFFLIMLLLFEGLINSILIVLLFNFFGRLIEAVILIVPVTKKIIIQMKLFSLKKGFYLLKGNFLLGLGAKSNFFVSSLPIIIIPLFLASKDVGVYSASFKLFLVLTTLLHSINLVFSPWIVESQNKPLSVRRRMFGNLLFLYLFIGVICSSFSIVLGDEIIDILFGKSFEDSKIIFKYFCIFLMPLWPIYALLSSYLNNLERDKAYFNGTILKLIVLVVGLFLFIPLFGLKGAVFSIGLAVLIVTTYYFIHVFSMLKKKTILP</sequence>
<feature type="transmembrane region" description="Helical" evidence="5">
    <location>
        <begin position="112"/>
        <end position="131"/>
    </location>
</feature>
<keyword evidence="3 5" id="KW-1133">Transmembrane helix</keyword>
<reference evidence="6" key="1">
    <citation type="submission" date="2023-06" db="EMBL/GenBank/DDBJ databases">
        <title>Robiginitalea aurantiacus sp. nov. and Algoriphagus sediminis sp. nov., isolated from coastal sediment.</title>
        <authorList>
            <person name="Zhou Z.Y."/>
            <person name="An J."/>
            <person name="Jia Y.W."/>
            <person name="Du Z.J."/>
        </authorList>
    </citation>
    <scope>NUCLEOTIDE SEQUENCE</scope>
    <source>
        <strain evidence="6">C2-7</strain>
    </source>
</reference>
<keyword evidence="7" id="KW-1185">Reference proteome</keyword>
<dbReference type="PANTHER" id="PTHR43424:SF1">
    <property type="entry name" value="LOCUS PUTATIVE PROTEIN 1-RELATED"/>
    <property type="match status" value="1"/>
</dbReference>
<feature type="transmembrane region" description="Helical" evidence="5">
    <location>
        <begin position="353"/>
        <end position="376"/>
    </location>
</feature>
<evidence type="ECO:0000256" key="3">
    <source>
        <dbReference type="ARBA" id="ARBA00022989"/>
    </source>
</evidence>
<dbReference type="Pfam" id="PF01943">
    <property type="entry name" value="Polysacc_synt"/>
    <property type="match status" value="1"/>
</dbReference>
<dbReference type="Proteomes" id="UP001171916">
    <property type="component" value="Unassembled WGS sequence"/>
</dbReference>
<evidence type="ECO:0000256" key="4">
    <source>
        <dbReference type="ARBA" id="ARBA00023136"/>
    </source>
</evidence>
<feature type="transmembrane region" description="Helical" evidence="5">
    <location>
        <begin position="164"/>
        <end position="188"/>
    </location>
</feature>
<dbReference type="RefSeq" id="WP_290000358.1">
    <property type="nucleotide sequence ID" value="NZ_JAUEPH010000004.1"/>
</dbReference>
<dbReference type="EMBL" id="JAUEPH010000004">
    <property type="protein sequence ID" value="MDN3204674.1"/>
    <property type="molecule type" value="Genomic_DNA"/>
</dbReference>
<dbReference type="PANTHER" id="PTHR43424">
    <property type="entry name" value="LOCUS PUTATIVE PROTEIN 1-RELATED"/>
    <property type="match status" value="1"/>
</dbReference>
<feature type="transmembrane region" description="Helical" evidence="5">
    <location>
        <begin position="12"/>
        <end position="35"/>
    </location>
</feature>